<feature type="domain" description="CBM3" evidence="2">
    <location>
        <begin position="770"/>
        <end position="922"/>
    </location>
</feature>
<dbReference type="SMART" id="SM01067">
    <property type="entry name" value="CBM_3"/>
    <property type="match status" value="1"/>
</dbReference>
<dbReference type="InterPro" id="IPR008965">
    <property type="entry name" value="CBM2/CBM3_carb-bd_dom_sf"/>
</dbReference>
<dbReference type="SUPFAM" id="SSF49265">
    <property type="entry name" value="Fibronectin type III"/>
    <property type="match status" value="1"/>
</dbReference>
<protein>
    <recommendedName>
        <fullName evidence="5">Cellulose 1,4-beta-cellobiosidase</fullName>
    </recommendedName>
</protein>
<dbReference type="InterPro" id="IPR008928">
    <property type="entry name" value="6-hairpin_glycosidase_sf"/>
</dbReference>
<dbReference type="InterPro" id="IPR036116">
    <property type="entry name" value="FN3_sf"/>
</dbReference>
<dbReference type="EMBL" id="AOFI03000030">
    <property type="protein sequence ID" value="KAF4323902.1"/>
    <property type="molecule type" value="Genomic_DNA"/>
</dbReference>
<organism evidence="3 4">
    <name type="scientific">Phytophthora kernoviae 00238/432</name>
    <dbReference type="NCBI Taxonomy" id="1284355"/>
    <lineage>
        <taxon>Eukaryota</taxon>
        <taxon>Sar</taxon>
        <taxon>Stramenopiles</taxon>
        <taxon>Oomycota</taxon>
        <taxon>Peronosporomycetes</taxon>
        <taxon>Peronosporales</taxon>
        <taxon>Peronosporaceae</taxon>
        <taxon>Phytophthora</taxon>
    </lineage>
</organism>
<dbReference type="InterPro" id="IPR013783">
    <property type="entry name" value="Ig-like_fold"/>
</dbReference>
<sequence length="922" mass="100391">MLAGTVMLTGYTGLWAGPQTAYAEEQTVDAQADGINEVRFLQLYDQLKDPANGYFSPEGIPYHSIETLMSEAPDYGHMTTSEAYSYWLWLETMYGHYTGDWSKLEAAWDSMEKYIIPVNEGDGKEEQPTMSYYNPNSPATYAAEKPFPDQYPSAINGQYAAGKDPLDAELKASYGNNQTYLMHWLLDVDNWYGYGNLLNPNHTAAYVNTFQRGEQESVWEAIPHPSQDNKTFGKTGEGFMSLFTKETQAPAAQWRYTNATDADARAVQVLYWAKEMGYTNTAYLDKAKKMGDYLRYGMHDKYFQKIGSAKNGTPTAGTGKDSNMYLMAWYTSWGGGLGEGGNWAWRIGASHTHQAYQNPVAAYALSDPAGGLIPKSTTAKADWNASLKRQLEFYTWLQSHEGAIGGGATNSFDGSYKAYPAGTSTFYDMAYQEAPVYRDPDSNTWFGFQAWSLERVAEMYYILAESGDLSSENFQMAKKVITKWVDWAKDYVFVDERPVTDAQGYYLNAAGQRILGGTNAQVATTPAPGEFWIPGSQEWQGQPDKWNGFSSFTNNPNFHVVTKDPAQDTGVLGSYIKALTFFAAGTQAESGVLSAKGQEAKDVAEKLLNTAWDYNDGVGIVTEEVRKDYFRFFAKEIYIPANWTGTFGQGNTIPVTAVNTAGESAPSAQASATPQAGTSVPGVLTLTGTAGNIQAVLTWTASTGAASYKVQRSVAGGAYADLATGLTTLTYTDATAVNGTAYNYRVVAVNASGQTLSNVVTVTPTAPPVTTGALEVQYRNGGSGMSGNAVTPQFNVKNTGTTAVDLSQVKVRYYFTKDSASDLSFWCDYAQIGSANVEAHFVTVDPAKGTADTYLEIGFKSGAGSLAAGAETGIIQGRFSKNNWTNFDQTNDYSFDATKTAFTAWNKVTAYIGGVNAWGIEP</sequence>
<dbReference type="SUPFAM" id="SSF49384">
    <property type="entry name" value="Carbohydrate-binding domain"/>
    <property type="match status" value="1"/>
</dbReference>
<dbReference type="Proteomes" id="UP000702964">
    <property type="component" value="Unassembled WGS sequence"/>
</dbReference>
<evidence type="ECO:0000313" key="3">
    <source>
        <dbReference type="EMBL" id="KAF4323902.1"/>
    </source>
</evidence>
<comment type="caution">
    <text evidence="3">The sequence shown here is derived from an EMBL/GenBank/DDBJ whole genome shotgun (WGS) entry which is preliminary data.</text>
</comment>
<feature type="domain" description="Fibronectin type-III" evidence="1">
    <location>
        <begin position="680"/>
        <end position="768"/>
    </location>
</feature>
<name>A0A8J4WAD3_9STRA</name>
<reference evidence="3" key="1">
    <citation type="journal article" date="2015" name="Genom Data">
        <title>Draft genome sequences of Phytophthora kernoviae and Phytophthora ramorum lineage EU2 from Scotland.</title>
        <authorList>
            <person name="Sambles C."/>
            <person name="Schlenzig A."/>
            <person name="O'Neill P."/>
            <person name="Grant M."/>
            <person name="Studholme D.J."/>
        </authorList>
    </citation>
    <scope>NUCLEOTIDE SEQUENCE</scope>
    <source>
        <strain evidence="3">00238/432</strain>
    </source>
</reference>
<dbReference type="PROSITE" id="PS50853">
    <property type="entry name" value="FN3"/>
    <property type="match status" value="1"/>
</dbReference>
<dbReference type="PROSITE" id="PS51172">
    <property type="entry name" value="CBM3"/>
    <property type="match status" value="1"/>
</dbReference>
<dbReference type="InterPro" id="IPR001956">
    <property type="entry name" value="CBM3"/>
</dbReference>
<evidence type="ECO:0000259" key="1">
    <source>
        <dbReference type="PROSITE" id="PS50853"/>
    </source>
</evidence>
<dbReference type="Gene3D" id="2.60.40.710">
    <property type="entry name" value="Endoglucanase-like"/>
    <property type="match status" value="1"/>
</dbReference>
<dbReference type="InterPro" id="IPR012341">
    <property type="entry name" value="6hp_glycosidase-like_sf"/>
</dbReference>
<dbReference type="Gene3D" id="2.60.40.10">
    <property type="entry name" value="Immunoglobulins"/>
    <property type="match status" value="1"/>
</dbReference>
<dbReference type="PRINTS" id="PR00844">
    <property type="entry name" value="GLHYDRLASE48"/>
</dbReference>
<dbReference type="GO" id="GO:0030245">
    <property type="term" value="P:cellulose catabolic process"/>
    <property type="evidence" value="ECO:0007669"/>
    <property type="project" value="InterPro"/>
</dbReference>
<dbReference type="InterPro" id="IPR000556">
    <property type="entry name" value="Glyco_hydro_48F"/>
</dbReference>
<dbReference type="Pfam" id="PF02011">
    <property type="entry name" value="Glyco_hydro_48"/>
    <property type="match status" value="2"/>
</dbReference>
<dbReference type="SUPFAM" id="SSF48208">
    <property type="entry name" value="Six-hairpin glycosidases"/>
    <property type="match status" value="1"/>
</dbReference>
<evidence type="ECO:0000313" key="4">
    <source>
        <dbReference type="Proteomes" id="UP000702964"/>
    </source>
</evidence>
<dbReference type="AlphaFoldDB" id="A0A8J4WAD3"/>
<dbReference type="GO" id="GO:0030248">
    <property type="term" value="F:cellulose binding"/>
    <property type="evidence" value="ECO:0007669"/>
    <property type="project" value="InterPro"/>
</dbReference>
<evidence type="ECO:0000259" key="2">
    <source>
        <dbReference type="PROSITE" id="PS51172"/>
    </source>
</evidence>
<dbReference type="InterPro" id="IPR036966">
    <property type="entry name" value="CBM3_sf"/>
</dbReference>
<proteinExistence type="predicted"/>
<gene>
    <name evidence="3" type="ORF">G195_001865</name>
</gene>
<accession>A0A8J4WAD3</accession>
<dbReference type="InterPro" id="IPR003961">
    <property type="entry name" value="FN3_dom"/>
</dbReference>
<dbReference type="Gene3D" id="1.50.10.10">
    <property type="match status" value="2"/>
</dbReference>
<reference evidence="3" key="2">
    <citation type="submission" date="2020-02" db="EMBL/GenBank/DDBJ databases">
        <authorList>
            <person name="Studholme D.J."/>
        </authorList>
    </citation>
    <scope>NUCLEOTIDE SEQUENCE</scope>
    <source>
        <strain evidence="3">00238/432</strain>
    </source>
</reference>
<dbReference type="GO" id="GO:0008810">
    <property type="term" value="F:cellulase activity"/>
    <property type="evidence" value="ECO:0007669"/>
    <property type="project" value="InterPro"/>
</dbReference>
<evidence type="ECO:0008006" key="5">
    <source>
        <dbReference type="Google" id="ProtNLM"/>
    </source>
</evidence>
<dbReference type="Pfam" id="PF00942">
    <property type="entry name" value="CBM_3"/>
    <property type="match status" value="1"/>
</dbReference>